<accession>A0ACB7ZLD5</accession>
<protein>
    <submittedName>
        <fullName evidence="1">Uncharacterized protein</fullName>
    </submittedName>
</protein>
<reference evidence="1 2" key="1">
    <citation type="journal article" date="2021" name="Hortic Res">
        <title>High-quality reference genome and annotation aids understanding of berry development for evergreen blueberry (Vaccinium darrowii).</title>
        <authorList>
            <person name="Yu J."/>
            <person name="Hulse-Kemp A.M."/>
            <person name="Babiker E."/>
            <person name="Staton M."/>
        </authorList>
    </citation>
    <scope>NUCLEOTIDE SEQUENCE [LARGE SCALE GENOMIC DNA]</scope>
    <source>
        <strain evidence="2">cv. NJ 8807/NJ 8810</strain>
        <tissue evidence="1">Young leaf</tissue>
    </source>
</reference>
<evidence type="ECO:0000313" key="2">
    <source>
        <dbReference type="Proteomes" id="UP000828048"/>
    </source>
</evidence>
<name>A0ACB7ZLD5_9ERIC</name>
<keyword evidence="2" id="KW-1185">Reference proteome</keyword>
<comment type="caution">
    <text evidence="1">The sequence shown here is derived from an EMBL/GenBank/DDBJ whole genome shotgun (WGS) entry which is preliminary data.</text>
</comment>
<dbReference type="EMBL" id="CM037159">
    <property type="protein sequence ID" value="KAH7866434.1"/>
    <property type="molecule type" value="Genomic_DNA"/>
</dbReference>
<gene>
    <name evidence="1" type="ORF">Vadar_020390</name>
</gene>
<evidence type="ECO:0000313" key="1">
    <source>
        <dbReference type="EMBL" id="KAH7866434.1"/>
    </source>
</evidence>
<sequence length="427" mass="47369">MVKMEIISKVSIKPSSPTPNNLRTFRLSLLDQLFPPSFRVPLVLYYSHDESASHVKQAEISSVLKRSLSDALSLYYPFAGRMKDESSVDCSDQGVDYLEARVDTRLSEIIEQPKVEVINQFIPSTGEGVLLGIQLNYFSCGGIAIGVSICHTVTDGCTLSMFLKAWAAMARGDTNMVAPSFVMPSLFPPREAFGLQTSLKSSKPSSQTRRFCFSSSKIAALRAEVAASTGVQPTRVQLVTALIWKWAMARKGRDRGLPSFVWCPVNVRGRMDPPLSEYTFGNGIWRENISGNGEMDLGELVSKTREGVGKIDSKYLKELQGANVNDRPVRDCKKMMESFVNNEVDYFLITSWCRFSFYELDFGWGKPVWVSTASWGCSNMVVLIDSVSDIGGIEAWITMDEVDRAVVEPGFGHGGDIIPTLTYHARL</sequence>
<organism evidence="1 2">
    <name type="scientific">Vaccinium darrowii</name>
    <dbReference type="NCBI Taxonomy" id="229202"/>
    <lineage>
        <taxon>Eukaryota</taxon>
        <taxon>Viridiplantae</taxon>
        <taxon>Streptophyta</taxon>
        <taxon>Embryophyta</taxon>
        <taxon>Tracheophyta</taxon>
        <taxon>Spermatophyta</taxon>
        <taxon>Magnoliopsida</taxon>
        <taxon>eudicotyledons</taxon>
        <taxon>Gunneridae</taxon>
        <taxon>Pentapetalae</taxon>
        <taxon>asterids</taxon>
        <taxon>Ericales</taxon>
        <taxon>Ericaceae</taxon>
        <taxon>Vaccinioideae</taxon>
        <taxon>Vaccinieae</taxon>
        <taxon>Vaccinium</taxon>
    </lineage>
</organism>
<proteinExistence type="predicted"/>
<dbReference type="Proteomes" id="UP000828048">
    <property type="component" value="Chromosome 9"/>
</dbReference>